<dbReference type="RefSeq" id="WP_269762892.1">
    <property type="nucleotide sequence ID" value="NZ_JAPZEC010000011.1"/>
</dbReference>
<accession>A0A9X3HF77</accession>
<comment type="caution">
    <text evidence="3">The sequence shown here is derived from an EMBL/GenBank/DDBJ whole genome shotgun (WGS) entry which is preliminary data.</text>
</comment>
<sequence>MNKYMEELTELLQTGLEEYATSEKYRDLLRVMSLFHNYSANNCLLIALQCPHASYVAGYTSWRNNFHRQVKKGEKAIRIISPIKYKKKNEQDEEKEYLGFKSTSVFDISSTVQIDGMQPVQIGVEDLQGHVENYKDFLHAFQSISPVSVDFRLFDGDARGYYSDAEKIIVIQDGMTERQSVKTLVHEIAHAMLHTKEKLQEHKKDRKQKELEAESVAYIVCEHYGFDSEDYSFPYIIGWGGTGFQDILKESMTVIQKTADQIITGVNKYFEK</sequence>
<protein>
    <submittedName>
        <fullName evidence="3">ArdC-like ssDNA-binding domain-containing protein</fullName>
    </submittedName>
</protein>
<proteinExistence type="predicted"/>
<dbReference type="AlphaFoldDB" id="A0A9X3HF77"/>
<dbReference type="Pfam" id="PF08401">
    <property type="entry name" value="ArdcN"/>
    <property type="match status" value="1"/>
</dbReference>
<feature type="domain" description="IrrE N-terminal-like" evidence="1">
    <location>
        <begin position="151"/>
        <end position="218"/>
    </location>
</feature>
<reference evidence="3" key="1">
    <citation type="submission" date="2022-12" db="EMBL/GenBank/DDBJ databases">
        <title>Genome of R. gnavus strain RSHDN_123.</title>
        <authorList>
            <person name="Abdugheni R."/>
        </authorList>
    </citation>
    <scope>NUCLEOTIDE SEQUENCE</scope>
    <source>
        <strain evidence="3">RSHDN_123</strain>
    </source>
</reference>
<dbReference type="EMBL" id="JAPZED010000010">
    <property type="protein sequence ID" value="MCZ7694482.1"/>
    <property type="molecule type" value="Genomic_DNA"/>
</dbReference>
<evidence type="ECO:0000313" key="4">
    <source>
        <dbReference type="Proteomes" id="UP001148455"/>
    </source>
</evidence>
<feature type="domain" description="N-terminal" evidence="2">
    <location>
        <begin position="6"/>
        <end position="106"/>
    </location>
</feature>
<dbReference type="InterPro" id="IPR013610">
    <property type="entry name" value="ArdC_N"/>
</dbReference>
<dbReference type="GO" id="GO:0003697">
    <property type="term" value="F:single-stranded DNA binding"/>
    <property type="evidence" value="ECO:0007669"/>
    <property type="project" value="InterPro"/>
</dbReference>
<dbReference type="Proteomes" id="UP001148455">
    <property type="component" value="Unassembled WGS sequence"/>
</dbReference>
<dbReference type="InterPro" id="IPR010359">
    <property type="entry name" value="IrrE_HExxH"/>
</dbReference>
<organism evidence="3 4">
    <name type="scientific">Mediterraneibacter gnavus</name>
    <name type="common">Ruminococcus gnavus</name>
    <dbReference type="NCBI Taxonomy" id="33038"/>
    <lineage>
        <taxon>Bacteria</taxon>
        <taxon>Bacillati</taxon>
        <taxon>Bacillota</taxon>
        <taxon>Clostridia</taxon>
        <taxon>Lachnospirales</taxon>
        <taxon>Lachnospiraceae</taxon>
        <taxon>Mediterraneibacter</taxon>
    </lineage>
</organism>
<evidence type="ECO:0000259" key="1">
    <source>
        <dbReference type="Pfam" id="PF06114"/>
    </source>
</evidence>
<evidence type="ECO:0000259" key="2">
    <source>
        <dbReference type="Pfam" id="PF08401"/>
    </source>
</evidence>
<name>A0A9X3HF77_MEDGN</name>
<dbReference type="Pfam" id="PF06114">
    <property type="entry name" value="Peptidase_M78"/>
    <property type="match status" value="1"/>
</dbReference>
<dbReference type="Gene3D" id="1.10.10.2910">
    <property type="match status" value="1"/>
</dbReference>
<gene>
    <name evidence="3" type="ORF">O8D18_10595</name>
</gene>
<evidence type="ECO:0000313" key="3">
    <source>
        <dbReference type="EMBL" id="MCZ7694482.1"/>
    </source>
</evidence>